<protein>
    <submittedName>
        <fullName evidence="2">Zinc-type alcohol dehydrogenase-like protein</fullName>
    </submittedName>
</protein>
<dbReference type="InterPro" id="IPR013154">
    <property type="entry name" value="ADH-like_N"/>
</dbReference>
<name>A0A7D8YTY5_9HELO</name>
<dbReference type="Gene3D" id="3.90.180.10">
    <property type="entry name" value="Medium-chain alcohol dehydrogenases, catalytic domain"/>
    <property type="match status" value="1"/>
</dbReference>
<evidence type="ECO:0000313" key="2">
    <source>
        <dbReference type="EMBL" id="TVY54208.1"/>
    </source>
</evidence>
<gene>
    <name evidence="2" type="ORF">LCER1_G005266</name>
</gene>
<dbReference type="InterPro" id="IPR036291">
    <property type="entry name" value="NAD(P)-bd_dom_sf"/>
</dbReference>
<sequence length="347" mass="37403">MSSHTVFRFTARNGVDNIQAFKEPIPTVGQYEILIKVRSVALNQRDVHIATDTYPLPVKEGVISGSDMAGEVAQVGDLVKGFSIGDPVLAPLNPTFLYGQLLPEHGSDTFGALRDGMLREYVVLPAHCIIKLPKSSHSFTQWAALVQSRATMWNAFYGNTVLKPGDTVLALGTGGVSMIALILAKAAGATTIITSSSDRKLELVKSRFGVDYTINYNTHPNWASEVQRITNGQGANHIIETSGVGTIGQSLESVARGGIVSVIGFMTTIPQEEMPNVAMLSLTKGCAVRGVQGGSKQQLEEAVRFVRSRELVMPVDKVFSFSRDDIVAGLKYIQSGKHIGKVCINLE</sequence>
<accession>A0A7D8YTY5</accession>
<evidence type="ECO:0000313" key="3">
    <source>
        <dbReference type="Proteomes" id="UP000481288"/>
    </source>
</evidence>
<dbReference type="SUPFAM" id="SSF50129">
    <property type="entry name" value="GroES-like"/>
    <property type="match status" value="1"/>
</dbReference>
<dbReference type="Gene3D" id="3.40.50.720">
    <property type="entry name" value="NAD(P)-binding Rossmann-like Domain"/>
    <property type="match status" value="1"/>
</dbReference>
<dbReference type="OrthoDB" id="3509362at2759"/>
<reference evidence="2 3" key="1">
    <citation type="submission" date="2018-05" db="EMBL/GenBank/DDBJ databases">
        <title>Whole genome sequencing for identification of molecular markers to develop diagnostic detection tools for the regulated plant pathogen Lachnellula willkommii.</title>
        <authorList>
            <person name="Giroux E."/>
            <person name="Bilodeau G."/>
        </authorList>
    </citation>
    <scope>NUCLEOTIDE SEQUENCE [LARGE SCALE GENOMIC DNA]</scope>
    <source>
        <strain evidence="2 3">CBS 625.97</strain>
    </source>
</reference>
<dbReference type="AlphaFoldDB" id="A0A7D8YTY5"/>
<dbReference type="InterPro" id="IPR052711">
    <property type="entry name" value="Zinc_ADH-like"/>
</dbReference>
<dbReference type="Pfam" id="PF08240">
    <property type="entry name" value="ADH_N"/>
    <property type="match status" value="1"/>
</dbReference>
<dbReference type="PANTHER" id="PTHR45033">
    <property type="match status" value="1"/>
</dbReference>
<dbReference type="EMBL" id="QGMG01000364">
    <property type="protein sequence ID" value="TVY54208.1"/>
    <property type="molecule type" value="Genomic_DNA"/>
</dbReference>
<evidence type="ECO:0000259" key="1">
    <source>
        <dbReference type="SMART" id="SM00829"/>
    </source>
</evidence>
<dbReference type="SUPFAM" id="SSF51735">
    <property type="entry name" value="NAD(P)-binding Rossmann-fold domains"/>
    <property type="match status" value="1"/>
</dbReference>
<dbReference type="InterPro" id="IPR013149">
    <property type="entry name" value="ADH-like_C"/>
</dbReference>
<dbReference type="Proteomes" id="UP000481288">
    <property type="component" value="Unassembled WGS sequence"/>
</dbReference>
<dbReference type="InterPro" id="IPR020843">
    <property type="entry name" value="ER"/>
</dbReference>
<dbReference type="PANTHER" id="PTHR45033:SF2">
    <property type="entry name" value="ZINC-TYPE ALCOHOL DEHYDROGENASE-LIKE PROTEIN C1773.06C"/>
    <property type="match status" value="1"/>
</dbReference>
<dbReference type="SMART" id="SM00829">
    <property type="entry name" value="PKS_ER"/>
    <property type="match status" value="1"/>
</dbReference>
<feature type="domain" description="Enoyl reductase (ER)" evidence="1">
    <location>
        <begin position="14"/>
        <end position="344"/>
    </location>
</feature>
<dbReference type="InterPro" id="IPR011032">
    <property type="entry name" value="GroES-like_sf"/>
</dbReference>
<proteinExistence type="predicted"/>
<dbReference type="CDD" id="cd08276">
    <property type="entry name" value="MDR7"/>
    <property type="match status" value="1"/>
</dbReference>
<dbReference type="Pfam" id="PF00107">
    <property type="entry name" value="ADH_zinc_N"/>
    <property type="match status" value="1"/>
</dbReference>
<keyword evidence="3" id="KW-1185">Reference proteome</keyword>
<comment type="caution">
    <text evidence="2">The sequence shown here is derived from an EMBL/GenBank/DDBJ whole genome shotgun (WGS) entry which is preliminary data.</text>
</comment>
<dbReference type="GO" id="GO:0016491">
    <property type="term" value="F:oxidoreductase activity"/>
    <property type="evidence" value="ECO:0007669"/>
    <property type="project" value="InterPro"/>
</dbReference>
<organism evidence="2 3">
    <name type="scientific">Lachnellula cervina</name>
    <dbReference type="NCBI Taxonomy" id="1316786"/>
    <lineage>
        <taxon>Eukaryota</taxon>
        <taxon>Fungi</taxon>
        <taxon>Dikarya</taxon>
        <taxon>Ascomycota</taxon>
        <taxon>Pezizomycotina</taxon>
        <taxon>Leotiomycetes</taxon>
        <taxon>Helotiales</taxon>
        <taxon>Lachnaceae</taxon>
        <taxon>Lachnellula</taxon>
    </lineage>
</organism>